<evidence type="ECO:0000256" key="4">
    <source>
        <dbReference type="SAM" id="Phobius"/>
    </source>
</evidence>
<keyword evidence="2" id="KW-0863">Zinc-finger</keyword>
<accession>A0A9D4ZHC3</accession>
<dbReference type="EMBL" id="JABFUD020000009">
    <property type="protein sequence ID" value="KAI5075563.1"/>
    <property type="molecule type" value="Genomic_DNA"/>
</dbReference>
<dbReference type="PROSITE" id="PS01358">
    <property type="entry name" value="ZF_RANBP2_1"/>
    <property type="match status" value="1"/>
</dbReference>
<keyword evidence="4" id="KW-0812">Transmembrane</keyword>
<keyword evidence="4" id="KW-1133">Transmembrane helix</keyword>
<reference evidence="6" key="1">
    <citation type="submission" date="2021-01" db="EMBL/GenBank/DDBJ databases">
        <title>Adiantum capillus-veneris genome.</title>
        <authorList>
            <person name="Fang Y."/>
            <person name="Liao Q."/>
        </authorList>
    </citation>
    <scope>NUCLEOTIDE SEQUENCE</scope>
    <source>
        <strain evidence="6">H3</strain>
        <tissue evidence="6">Leaf</tissue>
    </source>
</reference>
<feature type="transmembrane region" description="Helical" evidence="4">
    <location>
        <begin position="65"/>
        <end position="82"/>
    </location>
</feature>
<dbReference type="Proteomes" id="UP000886520">
    <property type="component" value="Chromosome 9"/>
</dbReference>
<keyword evidence="7" id="KW-1185">Reference proteome</keyword>
<protein>
    <recommendedName>
        <fullName evidence="5">RanBP2-type domain-containing protein</fullName>
    </recommendedName>
</protein>
<dbReference type="InterPro" id="IPR001876">
    <property type="entry name" value="Znf_RanBP2"/>
</dbReference>
<dbReference type="AlphaFoldDB" id="A0A9D4ZHC3"/>
<organism evidence="6 7">
    <name type="scientific">Adiantum capillus-veneris</name>
    <name type="common">Maidenhair fern</name>
    <dbReference type="NCBI Taxonomy" id="13818"/>
    <lineage>
        <taxon>Eukaryota</taxon>
        <taxon>Viridiplantae</taxon>
        <taxon>Streptophyta</taxon>
        <taxon>Embryophyta</taxon>
        <taxon>Tracheophyta</taxon>
        <taxon>Polypodiopsida</taxon>
        <taxon>Polypodiidae</taxon>
        <taxon>Polypodiales</taxon>
        <taxon>Pteridineae</taxon>
        <taxon>Pteridaceae</taxon>
        <taxon>Vittarioideae</taxon>
        <taxon>Adiantum</taxon>
    </lineage>
</organism>
<keyword evidence="3" id="KW-0862">Zinc</keyword>
<name>A0A9D4ZHC3_ADICA</name>
<evidence type="ECO:0000256" key="2">
    <source>
        <dbReference type="ARBA" id="ARBA00022771"/>
    </source>
</evidence>
<gene>
    <name evidence="6" type="ORF">GOP47_0009639</name>
</gene>
<feature type="domain" description="RanBP2-type" evidence="5">
    <location>
        <begin position="137"/>
        <end position="156"/>
    </location>
</feature>
<proteinExistence type="predicted"/>
<feature type="transmembrane region" description="Helical" evidence="4">
    <location>
        <begin position="94"/>
        <end position="114"/>
    </location>
</feature>
<comment type="caution">
    <text evidence="6">The sequence shown here is derived from an EMBL/GenBank/DDBJ whole genome shotgun (WGS) entry which is preliminary data.</text>
</comment>
<evidence type="ECO:0000259" key="5">
    <source>
        <dbReference type="PROSITE" id="PS01358"/>
    </source>
</evidence>
<keyword evidence="4" id="KW-0472">Membrane</keyword>
<evidence type="ECO:0000256" key="1">
    <source>
        <dbReference type="ARBA" id="ARBA00022723"/>
    </source>
</evidence>
<evidence type="ECO:0000313" key="7">
    <source>
        <dbReference type="Proteomes" id="UP000886520"/>
    </source>
</evidence>
<dbReference type="GO" id="GO:0008270">
    <property type="term" value="F:zinc ion binding"/>
    <property type="evidence" value="ECO:0007669"/>
    <property type="project" value="UniProtKB-KW"/>
</dbReference>
<sequence length="165" mass="18259">MDADLAVALVITAFFLFIAPHHRTLLAAVCKAITWDTHRSIQDVMLTLGSAFTAAWLLKSRACAFYTLSILTLVHTLVFNLCPWELSLTESQRALMLAIVLVFFVAILTSLCLLPTGRSRQRSHAPLSRAPDGPITWTCPNCHSPNGVFLSTCEQCHRDLPPNNQ</sequence>
<evidence type="ECO:0000256" key="3">
    <source>
        <dbReference type="ARBA" id="ARBA00022833"/>
    </source>
</evidence>
<keyword evidence="1" id="KW-0479">Metal-binding</keyword>
<evidence type="ECO:0000313" key="6">
    <source>
        <dbReference type="EMBL" id="KAI5075563.1"/>
    </source>
</evidence>